<accession>A0AAN9NSZ3</accession>
<feature type="compositionally biased region" description="Acidic residues" evidence="1">
    <location>
        <begin position="17"/>
        <end position="32"/>
    </location>
</feature>
<dbReference type="EMBL" id="JAYMYR010000002">
    <property type="protein sequence ID" value="KAK7378521.1"/>
    <property type="molecule type" value="Genomic_DNA"/>
</dbReference>
<reference evidence="2 3" key="1">
    <citation type="submission" date="2024-01" db="EMBL/GenBank/DDBJ databases">
        <title>The genomes of 5 underutilized Papilionoideae crops provide insights into root nodulation and disease resistanc.</title>
        <authorList>
            <person name="Jiang F."/>
        </authorList>
    </citation>
    <scope>NUCLEOTIDE SEQUENCE [LARGE SCALE GENOMIC DNA]</scope>
    <source>
        <strain evidence="2">JINMINGXINNONG_FW02</strain>
        <tissue evidence="2">Leaves</tissue>
    </source>
</reference>
<feature type="region of interest" description="Disordered" evidence="1">
    <location>
        <begin position="1"/>
        <end position="44"/>
    </location>
</feature>
<name>A0AAN9NSZ3_PHACN</name>
<dbReference type="Proteomes" id="UP001374584">
    <property type="component" value="Unassembled WGS sequence"/>
</dbReference>
<organism evidence="2 3">
    <name type="scientific">Phaseolus coccineus</name>
    <name type="common">Scarlet runner bean</name>
    <name type="synonym">Phaseolus multiflorus</name>
    <dbReference type="NCBI Taxonomy" id="3886"/>
    <lineage>
        <taxon>Eukaryota</taxon>
        <taxon>Viridiplantae</taxon>
        <taxon>Streptophyta</taxon>
        <taxon>Embryophyta</taxon>
        <taxon>Tracheophyta</taxon>
        <taxon>Spermatophyta</taxon>
        <taxon>Magnoliopsida</taxon>
        <taxon>eudicotyledons</taxon>
        <taxon>Gunneridae</taxon>
        <taxon>Pentapetalae</taxon>
        <taxon>rosids</taxon>
        <taxon>fabids</taxon>
        <taxon>Fabales</taxon>
        <taxon>Fabaceae</taxon>
        <taxon>Papilionoideae</taxon>
        <taxon>50 kb inversion clade</taxon>
        <taxon>NPAAA clade</taxon>
        <taxon>indigoferoid/millettioid clade</taxon>
        <taxon>Phaseoleae</taxon>
        <taxon>Phaseolus</taxon>
    </lineage>
</organism>
<feature type="compositionally biased region" description="Basic and acidic residues" evidence="1">
    <location>
        <begin position="35"/>
        <end position="44"/>
    </location>
</feature>
<keyword evidence="3" id="KW-1185">Reference proteome</keyword>
<gene>
    <name evidence="2" type="ORF">VNO80_03963</name>
</gene>
<evidence type="ECO:0000313" key="2">
    <source>
        <dbReference type="EMBL" id="KAK7378521.1"/>
    </source>
</evidence>
<protein>
    <submittedName>
        <fullName evidence="2">Uncharacterized protein</fullName>
    </submittedName>
</protein>
<evidence type="ECO:0000256" key="1">
    <source>
        <dbReference type="SAM" id="MobiDB-lite"/>
    </source>
</evidence>
<sequence length="138" mass="15286">MEGASEDDGDVEHLEFNDSEEDGNKDEDDGFGTEDGPRRNVGDVIKKWAKLIRRVNKRANQSKAIDSDEGNSHSQNRKTTQPRQSAPLQSTKSQASKTAPRAPSNATVRLRVHLAIAKRKPHCTSLSLPPILRNSFLI</sequence>
<comment type="caution">
    <text evidence="2">The sequence shown here is derived from an EMBL/GenBank/DDBJ whole genome shotgun (WGS) entry which is preliminary data.</text>
</comment>
<feature type="region of interest" description="Disordered" evidence="1">
    <location>
        <begin position="56"/>
        <end position="107"/>
    </location>
</feature>
<feature type="compositionally biased region" description="Acidic residues" evidence="1">
    <location>
        <begin position="1"/>
        <end position="10"/>
    </location>
</feature>
<evidence type="ECO:0000313" key="3">
    <source>
        <dbReference type="Proteomes" id="UP001374584"/>
    </source>
</evidence>
<proteinExistence type="predicted"/>
<dbReference type="AlphaFoldDB" id="A0AAN9NSZ3"/>
<feature type="compositionally biased region" description="Polar residues" evidence="1">
    <location>
        <begin position="72"/>
        <end position="97"/>
    </location>
</feature>